<accession>A0A4S8R602</accession>
<sequence>MALSLYDISVVPFIKSLKTLSKLLAKGQAHFEDESKIINSKLIDDMGDLIFQVQRVSDSAKGLAVRVAGAENVALEDNEKDFASLYTRINRTIEILEALPSTCTDGKEENEVVLKLPSGDLKFTAKDYVLNFAVPNFYFHVVTAYNILRKEGVPVGKSDYLGRGN</sequence>
<dbReference type="Proteomes" id="UP000308671">
    <property type="component" value="Unassembled WGS sequence"/>
</dbReference>
<evidence type="ECO:0008006" key="3">
    <source>
        <dbReference type="Google" id="ProtNLM"/>
    </source>
</evidence>
<comment type="caution">
    <text evidence="1">The sequence shown here is derived from an EMBL/GenBank/DDBJ whole genome shotgun (WGS) entry which is preliminary data.</text>
</comment>
<evidence type="ECO:0000313" key="2">
    <source>
        <dbReference type="Proteomes" id="UP000308671"/>
    </source>
</evidence>
<name>A0A4S8R602_9HELO</name>
<dbReference type="PANTHER" id="PTHR36922">
    <property type="entry name" value="BLL2446 PROTEIN"/>
    <property type="match status" value="1"/>
</dbReference>
<protein>
    <recommendedName>
        <fullName evidence="3">DUF1993 domain-containing protein</fullName>
    </recommendedName>
</protein>
<dbReference type="SUPFAM" id="SSF109854">
    <property type="entry name" value="DinB/YfiT-like putative metalloenzymes"/>
    <property type="match status" value="1"/>
</dbReference>
<dbReference type="Gene3D" id="1.20.120.450">
    <property type="entry name" value="dinb family like domain"/>
    <property type="match status" value="1"/>
</dbReference>
<organism evidence="1 2">
    <name type="scientific">Botrytis galanthina</name>
    <dbReference type="NCBI Taxonomy" id="278940"/>
    <lineage>
        <taxon>Eukaryota</taxon>
        <taxon>Fungi</taxon>
        <taxon>Dikarya</taxon>
        <taxon>Ascomycota</taxon>
        <taxon>Pezizomycotina</taxon>
        <taxon>Leotiomycetes</taxon>
        <taxon>Helotiales</taxon>
        <taxon>Sclerotiniaceae</taxon>
        <taxon>Botrytis</taxon>
    </lineage>
</organism>
<evidence type="ECO:0000313" key="1">
    <source>
        <dbReference type="EMBL" id="THV53387.1"/>
    </source>
</evidence>
<gene>
    <name evidence="1" type="ORF">BGAL_0052g00180</name>
</gene>
<dbReference type="OrthoDB" id="3724345at2759"/>
<dbReference type="EMBL" id="PQXL01000052">
    <property type="protein sequence ID" value="THV53387.1"/>
    <property type="molecule type" value="Genomic_DNA"/>
</dbReference>
<dbReference type="Pfam" id="PF09351">
    <property type="entry name" value="DUF1993"/>
    <property type="match status" value="1"/>
</dbReference>
<dbReference type="PANTHER" id="PTHR36922:SF1">
    <property type="entry name" value="DUF1993 DOMAIN-CONTAINING PROTEIN"/>
    <property type="match status" value="1"/>
</dbReference>
<keyword evidence="2" id="KW-1185">Reference proteome</keyword>
<reference evidence="1 2" key="1">
    <citation type="submission" date="2017-12" db="EMBL/GenBank/DDBJ databases">
        <title>Comparative genomics of Botrytis spp.</title>
        <authorList>
            <person name="Valero-Jimenez C.A."/>
            <person name="Tapia P."/>
            <person name="Veloso J."/>
            <person name="Silva-Moreno E."/>
            <person name="Staats M."/>
            <person name="Valdes J.H."/>
            <person name="Van Kan J.A.L."/>
        </authorList>
    </citation>
    <scope>NUCLEOTIDE SEQUENCE [LARGE SCALE GENOMIC DNA]</scope>
    <source>
        <strain evidence="1 2">MUCL435</strain>
    </source>
</reference>
<dbReference type="AlphaFoldDB" id="A0A4S8R602"/>
<dbReference type="InterPro" id="IPR018531">
    <property type="entry name" value="DUF1993"/>
</dbReference>
<proteinExistence type="predicted"/>
<dbReference type="InterPro" id="IPR034660">
    <property type="entry name" value="DinB/YfiT-like"/>
</dbReference>